<feature type="chain" id="PRO_5003553357" evidence="2">
    <location>
        <begin position="25"/>
        <end position="178"/>
    </location>
</feature>
<evidence type="ECO:0000313" key="3">
    <source>
        <dbReference type="EMBL" id="EHP44777.1"/>
    </source>
</evidence>
<reference evidence="3 4" key="1">
    <citation type="journal article" date="2012" name="J. Bacteriol.">
        <title>De Novo Genome Project of Cupriavidus basilensis OR16.</title>
        <authorList>
            <person name="Cserhati M."/>
            <person name="Kriszt B."/>
            <person name="Szoboszlay S."/>
            <person name="Toth A."/>
            <person name="Szabo I."/>
            <person name="Tancsics A."/>
            <person name="Nagy I."/>
            <person name="Horvath B."/>
            <person name="Nagy I."/>
            <person name="Kukolya J."/>
        </authorList>
    </citation>
    <scope>NUCLEOTIDE SEQUENCE [LARGE SCALE GENOMIC DNA]</scope>
    <source>
        <strain evidence="3 4">OR16</strain>
    </source>
</reference>
<feature type="region of interest" description="Disordered" evidence="1">
    <location>
        <begin position="71"/>
        <end position="120"/>
    </location>
</feature>
<proteinExistence type="predicted"/>
<organism evidence="3 4">
    <name type="scientific">Cupriavidus basilensis OR16</name>
    <dbReference type="NCBI Taxonomy" id="1127483"/>
    <lineage>
        <taxon>Bacteria</taxon>
        <taxon>Pseudomonadati</taxon>
        <taxon>Pseudomonadota</taxon>
        <taxon>Betaproteobacteria</taxon>
        <taxon>Burkholderiales</taxon>
        <taxon>Burkholderiaceae</taxon>
        <taxon>Cupriavidus</taxon>
    </lineage>
</organism>
<accession>H1RYT6</accession>
<evidence type="ECO:0000256" key="2">
    <source>
        <dbReference type="SAM" id="SignalP"/>
    </source>
</evidence>
<dbReference type="EMBL" id="AHJE01000003">
    <property type="protein sequence ID" value="EHP44777.1"/>
    <property type="molecule type" value="Genomic_DNA"/>
</dbReference>
<feature type="signal peptide" evidence="2">
    <location>
        <begin position="1"/>
        <end position="24"/>
    </location>
</feature>
<dbReference type="Proteomes" id="UP000005808">
    <property type="component" value="Unassembled WGS sequence"/>
</dbReference>
<keyword evidence="2" id="KW-0732">Signal</keyword>
<evidence type="ECO:0000313" key="4">
    <source>
        <dbReference type="Proteomes" id="UP000005808"/>
    </source>
</evidence>
<dbReference type="PATRIC" id="fig|1127483.3.peg.449"/>
<protein>
    <submittedName>
        <fullName evidence="3">Uncharacterized protein</fullName>
    </submittedName>
</protein>
<evidence type="ECO:0000256" key="1">
    <source>
        <dbReference type="SAM" id="MobiDB-lite"/>
    </source>
</evidence>
<comment type="caution">
    <text evidence="3">The sequence shown here is derived from an EMBL/GenBank/DDBJ whole genome shotgun (WGS) entry which is preliminary data.</text>
</comment>
<feature type="compositionally biased region" description="Basic and acidic residues" evidence="1">
    <location>
        <begin position="75"/>
        <end position="89"/>
    </location>
</feature>
<sequence>MKRVLSYFLLCLAMIALPAQGVAAAVMMVCSAAQSVQVPSVVLPADSPAVESMMLRHAAMKSQAEAAIGSHAGAHCHDAADPSQERDGLADPSDMTGMTGMTGQPAHQDHQDLQDHHASHGAGGTCSACSACALGAIMPTILPELALASSGHAAPVAALAAYNGFLPALSDRPPAPHC</sequence>
<feature type="compositionally biased region" description="Basic and acidic residues" evidence="1">
    <location>
        <begin position="107"/>
        <end position="118"/>
    </location>
</feature>
<dbReference type="RefSeq" id="WP_006156294.1">
    <property type="nucleotide sequence ID" value="NZ_AHJE01000003.1"/>
</dbReference>
<dbReference type="AlphaFoldDB" id="H1RYT6"/>
<name>H1RYT6_9BURK</name>
<gene>
    <name evidence="3" type="ORF">OR16_02180</name>
</gene>